<reference evidence="1 2" key="1">
    <citation type="submission" date="2018-03" db="EMBL/GenBank/DDBJ databases">
        <title>Cereibacter changlensis.</title>
        <authorList>
            <person name="Meyer T.E."/>
            <person name="Miller S."/>
            <person name="Lodha T."/>
            <person name="Gandham S."/>
            <person name="Chintalapati S."/>
            <person name="Chintalapati V.R."/>
        </authorList>
    </citation>
    <scope>NUCLEOTIDE SEQUENCE [LARGE SCALE GENOMIC DNA]</scope>
    <source>
        <strain evidence="1 2">JA139</strain>
    </source>
</reference>
<evidence type="ECO:0008006" key="3">
    <source>
        <dbReference type="Google" id="ProtNLM"/>
    </source>
</evidence>
<keyword evidence="2" id="KW-1185">Reference proteome</keyword>
<evidence type="ECO:0000313" key="1">
    <source>
        <dbReference type="EMBL" id="PTE20087.1"/>
    </source>
</evidence>
<gene>
    <name evidence="1" type="ORF">C5F48_19450</name>
</gene>
<accession>A0A2T4JQM7</accession>
<dbReference type="RefSeq" id="WP_107665471.1">
    <property type="nucleotide sequence ID" value="NZ_PZKG01000138.1"/>
</dbReference>
<dbReference type="Proteomes" id="UP000241010">
    <property type="component" value="Unassembled WGS sequence"/>
</dbReference>
<evidence type="ECO:0000313" key="2">
    <source>
        <dbReference type="Proteomes" id="UP000241010"/>
    </source>
</evidence>
<comment type="caution">
    <text evidence="1">The sequence shown here is derived from an EMBL/GenBank/DDBJ whole genome shotgun (WGS) entry which is preliminary data.</text>
</comment>
<organism evidence="1 2">
    <name type="scientific">Cereibacter changlensis JA139</name>
    <dbReference type="NCBI Taxonomy" id="1188249"/>
    <lineage>
        <taxon>Bacteria</taxon>
        <taxon>Pseudomonadati</taxon>
        <taxon>Pseudomonadota</taxon>
        <taxon>Alphaproteobacteria</taxon>
        <taxon>Rhodobacterales</taxon>
        <taxon>Paracoccaceae</taxon>
        <taxon>Cereibacter</taxon>
    </lineage>
</organism>
<dbReference type="EMBL" id="PZKG01000138">
    <property type="protein sequence ID" value="PTE20087.1"/>
    <property type="molecule type" value="Genomic_DNA"/>
</dbReference>
<name>A0A2T4JQM7_9RHOB</name>
<proteinExistence type="predicted"/>
<dbReference type="AlphaFoldDB" id="A0A2T4JQM7"/>
<protein>
    <recommendedName>
        <fullName evidence="3">Glycine zipper 2TM domain-containing protein</fullName>
    </recommendedName>
</protein>
<sequence length="63" mass="6041">MPTQLPTLLIPGLVLMLTVAACGDTRTQRAATGALGGAVAGELISGDPITGAVIGGVGGAVLR</sequence>